<protein>
    <recommendedName>
        <fullName evidence="1">DNA helicase Pif1-like 2B domain-containing protein</fullName>
    </recommendedName>
</protein>
<dbReference type="PANTHER" id="PTHR10492:SF57">
    <property type="entry name" value="ATP-DEPENDENT DNA HELICASE"/>
    <property type="match status" value="1"/>
</dbReference>
<dbReference type="Proteomes" id="UP001235939">
    <property type="component" value="Chromosome 01"/>
</dbReference>
<reference evidence="2 3" key="1">
    <citation type="submission" date="2022-01" db="EMBL/GenBank/DDBJ databases">
        <title>A chromosomal length assembly of Cordylochernes scorpioides.</title>
        <authorList>
            <person name="Zeh D."/>
            <person name="Zeh J."/>
        </authorList>
    </citation>
    <scope>NUCLEOTIDE SEQUENCE [LARGE SCALE GENOMIC DNA]</scope>
    <source>
        <strain evidence="2">IN4F17</strain>
        <tissue evidence="2">Whole Body</tissue>
    </source>
</reference>
<dbReference type="InterPro" id="IPR027417">
    <property type="entry name" value="P-loop_NTPase"/>
</dbReference>
<dbReference type="Gene3D" id="3.30.420.10">
    <property type="entry name" value="Ribonuclease H-like superfamily/Ribonuclease H"/>
    <property type="match status" value="1"/>
</dbReference>
<dbReference type="PANTHER" id="PTHR10492">
    <property type="match status" value="1"/>
</dbReference>
<dbReference type="EMBL" id="CP092863">
    <property type="protein sequence ID" value="UYV61931.1"/>
    <property type="molecule type" value="Genomic_DNA"/>
</dbReference>
<organism evidence="2 3">
    <name type="scientific">Cordylochernes scorpioides</name>
    <dbReference type="NCBI Taxonomy" id="51811"/>
    <lineage>
        <taxon>Eukaryota</taxon>
        <taxon>Metazoa</taxon>
        <taxon>Ecdysozoa</taxon>
        <taxon>Arthropoda</taxon>
        <taxon>Chelicerata</taxon>
        <taxon>Arachnida</taxon>
        <taxon>Pseudoscorpiones</taxon>
        <taxon>Cheliferoidea</taxon>
        <taxon>Chernetidae</taxon>
        <taxon>Cordylochernes</taxon>
    </lineage>
</organism>
<dbReference type="InterPro" id="IPR036397">
    <property type="entry name" value="RNaseH_sf"/>
</dbReference>
<name>A0ABY6JZ42_9ARAC</name>
<sequence length="445" mass="50855">MSQCFLSVDSAECENVEEQNNYSTEFLNSLTPRGMPPYLLSFKVGAIVMLLRNLNPKQGLCNGTHEAHFSLNEEVNTQNSRIWATKNPRNFTELHQPRVTVWCSFTSFIIGALFFEEINGRTFKTVSVTGRLYVQILREKVIPILQDRKALSEITFTQDGGPPHISSGAKKLLKDTFGEDRVISRHLIYQWPPRSPDLTPADFWLWGYIKSRVYRGRPTTLAMLKSPIRRVSSISTNMLFNSVQSVIYRLQVVFENEGRKFSKYCEPIQERRLLPHCENVEEQNNYPTEFLNSLTPTGMLPHLLNLKVCAMAMLLKILNPEQGLCNGTRMVIQCMCSRVLEAQILTEIKVGHIVSVPKIYFSPSYTNLPFILKRRQFPLRLAFAMIINKAQGQTFTRVGLLLQEPVFTHGQFYVAFPGVRTLDSIHVKLNPRKYKSGNVVFNGAL</sequence>
<dbReference type="SUPFAM" id="SSF52540">
    <property type="entry name" value="P-loop containing nucleoside triphosphate hydrolases"/>
    <property type="match status" value="1"/>
</dbReference>
<gene>
    <name evidence="2" type="ORF">LAZ67_1007096</name>
</gene>
<evidence type="ECO:0000313" key="2">
    <source>
        <dbReference type="EMBL" id="UYV61931.1"/>
    </source>
</evidence>
<dbReference type="InterPro" id="IPR049163">
    <property type="entry name" value="Pif1-like_2B_dom"/>
</dbReference>
<feature type="domain" description="DNA helicase Pif1-like 2B" evidence="1">
    <location>
        <begin position="25"/>
        <end position="64"/>
    </location>
</feature>
<evidence type="ECO:0000313" key="3">
    <source>
        <dbReference type="Proteomes" id="UP001235939"/>
    </source>
</evidence>
<keyword evidence="3" id="KW-1185">Reference proteome</keyword>
<accession>A0ABY6JZ42</accession>
<feature type="domain" description="DNA helicase Pif1-like 2B" evidence="1">
    <location>
        <begin position="289"/>
        <end position="332"/>
    </location>
</feature>
<proteinExistence type="predicted"/>
<dbReference type="Pfam" id="PF21530">
    <property type="entry name" value="Pif1_2B_dom"/>
    <property type="match status" value="2"/>
</dbReference>
<evidence type="ECO:0000259" key="1">
    <source>
        <dbReference type="Pfam" id="PF21530"/>
    </source>
</evidence>